<evidence type="ECO:0000313" key="17">
    <source>
        <dbReference type="Proteomes" id="UP000029121"/>
    </source>
</evidence>
<dbReference type="SMART" id="SM00647">
    <property type="entry name" value="IBR"/>
    <property type="match status" value="2"/>
</dbReference>
<dbReference type="AlphaFoldDB" id="R0H8R8"/>
<keyword evidence="8" id="KW-0479">Metal-binding</keyword>
<evidence type="ECO:0000256" key="3">
    <source>
        <dbReference type="ARBA" id="ARBA00003976"/>
    </source>
</evidence>
<dbReference type="GO" id="GO:0016567">
    <property type="term" value="P:protein ubiquitination"/>
    <property type="evidence" value="ECO:0007669"/>
    <property type="project" value="UniProtKB-UniPathway"/>
</dbReference>
<evidence type="ECO:0000259" key="14">
    <source>
        <dbReference type="PROSITE" id="PS50089"/>
    </source>
</evidence>
<dbReference type="Proteomes" id="UP000029121">
    <property type="component" value="Unassembled WGS sequence"/>
</dbReference>
<evidence type="ECO:0000313" key="16">
    <source>
        <dbReference type="EMBL" id="EOA25749.1"/>
    </source>
</evidence>
<dbReference type="Pfam" id="PF01485">
    <property type="entry name" value="IBR"/>
    <property type="match status" value="2"/>
</dbReference>
<comment type="catalytic activity">
    <reaction evidence="1">
        <text>[E2 ubiquitin-conjugating enzyme]-S-ubiquitinyl-L-cysteine + [acceptor protein]-L-lysine = [E2 ubiquitin-conjugating enzyme]-L-cysteine + [acceptor protein]-N(6)-ubiquitinyl-L-lysine.</text>
        <dbReference type="EC" id="2.3.2.31"/>
    </reaction>
</comment>
<proteinExistence type="inferred from homology"/>
<dbReference type="PROSITE" id="PS50089">
    <property type="entry name" value="ZF_RING_2"/>
    <property type="match status" value="1"/>
</dbReference>
<dbReference type="EMBL" id="KB870809">
    <property type="protein sequence ID" value="EOA25749.1"/>
    <property type="molecule type" value="Genomic_DNA"/>
</dbReference>
<keyword evidence="9" id="KW-0677">Repeat</keyword>
<dbReference type="SUPFAM" id="SSF57850">
    <property type="entry name" value="RING/U-box"/>
    <property type="match status" value="2"/>
</dbReference>
<comment type="similarity">
    <text evidence="5">Belongs to the RBR family. Ariadne subfamily.</text>
</comment>
<evidence type="ECO:0000256" key="1">
    <source>
        <dbReference type="ARBA" id="ARBA00001798"/>
    </source>
</evidence>
<dbReference type="UniPathway" id="UPA00143"/>
<dbReference type="Pfam" id="PF00097">
    <property type="entry name" value="zf-C3HC4"/>
    <property type="match status" value="1"/>
</dbReference>
<gene>
    <name evidence="16" type="ORF">CARUB_v10019111mg</name>
</gene>
<dbReference type="InterPro" id="IPR017907">
    <property type="entry name" value="Znf_RING_CS"/>
</dbReference>
<keyword evidence="10 13" id="KW-0863">Zinc-finger</keyword>
<evidence type="ECO:0000256" key="2">
    <source>
        <dbReference type="ARBA" id="ARBA00001947"/>
    </source>
</evidence>
<name>R0H8R8_9BRAS</name>
<dbReference type="InterPro" id="IPR044066">
    <property type="entry name" value="TRIAD_supradom"/>
</dbReference>
<evidence type="ECO:0000256" key="5">
    <source>
        <dbReference type="ARBA" id="ARBA00005884"/>
    </source>
</evidence>
<organism evidence="16 17">
    <name type="scientific">Capsella rubella</name>
    <dbReference type="NCBI Taxonomy" id="81985"/>
    <lineage>
        <taxon>Eukaryota</taxon>
        <taxon>Viridiplantae</taxon>
        <taxon>Streptophyta</taxon>
        <taxon>Embryophyta</taxon>
        <taxon>Tracheophyta</taxon>
        <taxon>Spermatophyta</taxon>
        <taxon>Magnoliopsida</taxon>
        <taxon>eudicotyledons</taxon>
        <taxon>Gunneridae</taxon>
        <taxon>Pentapetalae</taxon>
        <taxon>rosids</taxon>
        <taxon>malvids</taxon>
        <taxon>Brassicales</taxon>
        <taxon>Brassicaceae</taxon>
        <taxon>Camelineae</taxon>
        <taxon>Capsella</taxon>
    </lineage>
</organism>
<feature type="domain" description="RING-type" evidence="14">
    <location>
        <begin position="33"/>
        <end position="81"/>
    </location>
</feature>
<protein>
    <recommendedName>
        <fullName evidence="6">RBR-type E3 ubiquitin transferase</fullName>
        <ecNumber evidence="6">2.3.2.31</ecNumber>
    </recommendedName>
</protein>
<dbReference type="PROSITE" id="PS51873">
    <property type="entry name" value="TRIAD"/>
    <property type="match status" value="1"/>
</dbReference>
<dbReference type="KEGG" id="crb:17887525"/>
<feature type="domain" description="RING-type" evidence="15">
    <location>
        <begin position="29"/>
        <end position="262"/>
    </location>
</feature>
<dbReference type="CDD" id="cd22584">
    <property type="entry name" value="Rcat_RBR_unk"/>
    <property type="match status" value="1"/>
</dbReference>
<evidence type="ECO:0000256" key="4">
    <source>
        <dbReference type="ARBA" id="ARBA00004906"/>
    </source>
</evidence>
<keyword evidence="7" id="KW-0808">Transferase</keyword>
<evidence type="ECO:0000256" key="8">
    <source>
        <dbReference type="ARBA" id="ARBA00022723"/>
    </source>
</evidence>
<keyword evidence="17" id="KW-1185">Reference proteome</keyword>
<dbReference type="InterPro" id="IPR001841">
    <property type="entry name" value="Znf_RING"/>
</dbReference>
<evidence type="ECO:0000256" key="10">
    <source>
        <dbReference type="ARBA" id="ARBA00022771"/>
    </source>
</evidence>
<sequence length="262" mass="30480">MYAYKLAKEAIVSEVSRLVNPPRQANPSRKTTCTICLDDNIDTNQMFCVEKCRHEFCSKCVERHIEVRLLEGSVIRCPAYRCKSKLTWRSCAHLLTPKLKKMWQERIKEDKIPIKNRVYCPNPRCSALMSNELSKSAKIWRYLSISTKEARVRRQCFECGQLLCIKCKVPWHSDLSCNDYKRLGPNPTEDDIKLKALANKQLWRQCGNCQEMIERSEGCIKVTCRCGHKFCYQCGAKAGGCYHGILHEYPPPPLRFHGYFFR</sequence>
<dbReference type="OrthoDB" id="9977870at2759"/>
<evidence type="ECO:0000259" key="15">
    <source>
        <dbReference type="PROSITE" id="PS51873"/>
    </source>
</evidence>
<comment type="cofactor">
    <cofactor evidence="2">
        <name>Zn(2+)</name>
        <dbReference type="ChEBI" id="CHEBI:29105"/>
    </cofactor>
</comment>
<dbReference type="InterPro" id="IPR031127">
    <property type="entry name" value="E3_UB_ligase_RBR"/>
</dbReference>
<evidence type="ECO:0000256" key="13">
    <source>
        <dbReference type="PROSITE-ProRule" id="PRU00175"/>
    </source>
</evidence>
<dbReference type="FunFam" id="3.30.40.10:FF:000230">
    <property type="entry name" value="RBR-type E3 ubiquitin transferase"/>
    <property type="match status" value="1"/>
</dbReference>
<evidence type="ECO:0000256" key="11">
    <source>
        <dbReference type="ARBA" id="ARBA00022786"/>
    </source>
</evidence>
<evidence type="ECO:0000256" key="6">
    <source>
        <dbReference type="ARBA" id="ARBA00012251"/>
    </source>
</evidence>
<evidence type="ECO:0000256" key="12">
    <source>
        <dbReference type="ARBA" id="ARBA00022833"/>
    </source>
</evidence>
<dbReference type="PANTHER" id="PTHR11685">
    <property type="entry name" value="RBR FAMILY RING FINGER AND IBR DOMAIN-CONTAINING"/>
    <property type="match status" value="1"/>
</dbReference>
<dbReference type="Gene3D" id="3.30.40.10">
    <property type="entry name" value="Zinc/RING finger domain, C3HC4 (zinc finger)"/>
    <property type="match status" value="1"/>
</dbReference>
<dbReference type="CDD" id="cd22582">
    <property type="entry name" value="BRcat_RBR_unk"/>
    <property type="match status" value="1"/>
</dbReference>
<dbReference type="InterPro" id="IPR018957">
    <property type="entry name" value="Znf_C3HC4_RING-type"/>
</dbReference>
<evidence type="ECO:0000256" key="7">
    <source>
        <dbReference type="ARBA" id="ARBA00022679"/>
    </source>
</evidence>
<dbReference type="Gene3D" id="1.20.120.1750">
    <property type="match status" value="1"/>
</dbReference>
<keyword evidence="11" id="KW-0833">Ubl conjugation pathway</keyword>
<keyword evidence="12" id="KW-0862">Zinc</keyword>
<evidence type="ECO:0000256" key="9">
    <source>
        <dbReference type="ARBA" id="ARBA00022737"/>
    </source>
</evidence>
<accession>R0H8R8</accession>
<dbReference type="GO" id="GO:0061630">
    <property type="term" value="F:ubiquitin protein ligase activity"/>
    <property type="evidence" value="ECO:0007669"/>
    <property type="project" value="UniProtKB-EC"/>
</dbReference>
<dbReference type="InterPro" id="IPR013083">
    <property type="entry name" value="Znf_RING/FYVE/PHD"/>
</dbReference>
<dbReference type="GO" id="GO:0008270">
    <property type="term" value="F:zinc ion binding"/>
    <property type="evidence" value="ECO:0007669"/>
    <property type="project" value="UniProtKB-KW"/>
</dbReference>
<comment type="pathway">
    <text evidence="4">Protein modification; protein ubiquitination.</text>
</comment>
<dbReference type="eggNOG" id="KOG1812">
    <property type="taxonomic scope" value="Eukaryota"/>
</dbReference>
<comment type="function">
    <text evidence="3">Might act as an E3 ubiquitin-protein ligase, or as part of E3 complex, which accepts ubiquitin from specific E2 ubiquitin-conjugating enzymes and then transfers it to substrates.</text>
</comment>
<dbReference type="EC" id="2.3.2.31" evidence="6"/>
<dbReference type="InterPro" id="IPR002867">
    <property type="entry name" value="IBR_dom"/>
</dbReference>
<reference evidence="17" key="1">
    <citation type="journal article" date="2013" name="Nat. Genet.">
        <title>The Capsella rubella genome and the genomic consequences of rapid mating system evolution.</title>
        <authorList>
            <person name="Slotte T."/>
            <person name="Hazzouri K.M."/>
            <person name="Agren J.A."/>
            <person name="Koenig D."/>
            <person name="Maumus F."/>
            <person name="Guo Y.L."/>
            <person name="Steige K."/>
            <person name="Platts A.E."/>
            <person name="Escobar J.S."/>
            <person name="Newman L.K."/>
            <person name="Wang W."/>
            <person name="Mandakova T."/>
            <person name="Vello E."/>
            <person name="Smith L.M."/>
            <person name="Henz S.R."/>
            <person name="Steffen J."/>
            <person name="Takuno S."/>
            <person name="Brandvain Y."/>
            <person name="Coop G."/>
            <person name="Andolfatto P."/>
            <person name="Hu T.T."/>
            <person name="Blanchette M."/>
            <person name="Clark R.M."/>
            <person name="Quesneville H."/>
            <person name="Nordborg M."/>
            <person name="Gaut B.S."/>
            <person name="Lysak M.A."/>
            <person name="Jenkins J."/>
            <person name="Grimwood J."/>
            <person name="Chapman J."/>
            <person name="Prochnik S."/>
            <person name="Shu S."/>
            <person name="Rokhsar D."/>
            <person name="Schmutz J."/>
            <person name="Weigel D."/>
            <person name="Wright S.I."/>
        </authorList>
    </citation>
    <scope>NUCLEOTIDE SEQUENCE [LARGE SCALE GENOMIC DNA]</scope>
    <source>
        <strain evidence="17">cv. Monte Gargano</strain>
    </source>
</reference>
<dbReference type="PROSITE" id="PS00518">
    <property type="entry name" value="ZF_RING_1"/>
    <property type="match status" value="1"/>
</dbReference>